<reference evidence="2 3" key="1">
    <citation type="submission" date="2019-03" db="EMBL/GenBank/DDBJ databases">
        <title>Pragia sp. nov. isolated from the gut tract of Carduelis flavirostris.</title>
        <authorList>
            <person name="Ge Y."/>
        </authorList>
    </citation>
    <scope>NUCLEOTIDE SEQUENCE [LARGE SCALE GENOMIC DNA]</scope>
    <source>
        <strain evidence="2 3">CF-458</strain>
    </source>
</reference>
<dbReference type="RefSeq" id="WP_130590453.1">
    <property type="nucleotide sequence ID" value="NZ_CP034752.1"/>
</dbReference>
<accession>A0A411WGW4</accession>
<protein>
    <submittedName>
        <fullName evidence="2">Uncharacterized protein</fullName>
    </submittedName>
</protein>
<sequence length="132" mass="14352">MNSIRIALDYGVEFDGVIHYDCEVGLPMVGASSEAVVETVNRFGSMDTQEAQTFYSVALKAYSLISLGDIPKEKITGTLLDAALLDDDYDLIVGAINDLKKKRKRGKPRSPDTVLPSLPSDDTELPKAKSSE</sequence>
<proteinExistence type="predicted"/>
<dbReference type="Proteomes" id="UP000293154">
    <property type="component" value="Chromosome"/>
</dbReference>
<evidence type="ECO:0000256" key="1">
    <source>
        <dbReference type="SAM" id="MobiDB-lite"/>
    </source>
</evidence>
<evidence type="ECO:0000313" key="3">
    <source>
        <dbReference type="Proteomes" id="UP000293154"/>
    </source>
</evidence>
<dbReference type="AlphaFoldDB" id="A0A411WGW4"/>
<dbReference type="OrthoDB" id="6121484at2"/>
<evidence type="ECO:0000313" key="2">
    <source>
        <dbReference type="EMBL" id="QBH95462.1"/>
    </source>
</evidence>
<gene>
    <name evidence="2" type="ORF">EKN56_03000</name>
</gene>
<feature type="region of interest" description="Disordered" evidence="1">
    <location>
        <begin position="100"/>
        <end position="132"/>
    </location>
</feature>
<dbReference type="KEGG" id="prag:EKN56_03000"/>
<keyword evidence="3" id="KW-1185">Reference proteome</keyword>
<organism evidence="2 3">
    <name type="scientific">Limnobaculum zhutongyuii</name>
    <dbReference type="NCBI Taxonomy" id="2498113"/>
    <lineage>
        <taxon>Bacteria</taxon>
        <taxon>Pseudomonadati</taxon>
        <taxon>Pseudomonadota</taxon>
        <taxon>Gammaproteobacteria</taxon>
        <taxon>Enterobacterales</taxon>
        <taxon>Budviciaceae</taxon>
        <taxon>Limnobaculum</taxon>
    </lineage>
</organism>
<name>A0A411WGW4_9GAMM</name>
<dbReference type="EMBL" id="CP034752">
    <property type="protein sequence ID" value="QBH95462.1"/>
    <property type="molecule type" value="Genomic_DNA"/>
</dbReference>